<dbReference type="RefSeq" id="WP_162639658.1">
    <property type="nucleotide sequence ID" value="NZ_CP048286.1"/>
</dbReference>
<organism evidence="2 3">
    <name type="scientific">Paenibacillus rhizovicinus</name>
    <dbReference type="NCBI Taxonomy" id="2704463"/>
    <lineage>
        <taxon>Bacteria</taxon>
        <taxon>Bacillati</taxon>
        <taxon>Bacillota</taxon>
        <taxon>Bacilli</taxon>
        <taxon>Bacillales</taxon>
        <taxon>Paenibacillaceae</taxon>
        <taxon>Paenibacillus</taxon>
    </lineage>
</organism>
<dbReference type="EMBL" id="CP048286">
    <property type="protein sequence ID" value="QHW30849.1"/>
    <property type="molecule type" value="Genomic_DNA"/>
</dbReference>
<dbReference type="AlphaFoldDB" id="A0A6C0NXC3"/>
<keyword evidence="3" id="KW-1185">Reference proteome</keyword>
<evidence type="ECO:0000259" key="1">
    <source>
        <dbReference type="Pfam" id="PF08909"/>
    </source>
</evidence>
<name>A0A6C0NXC3_9BACL</name>
<reference evidence="2 3" key="1">
    <citation type="submission" date="2020-02" db="EMBL/GenBank/DDBJ databases">
        <title>Paenibacillus sp. nov., isolated from rhizosphere soil of tomato.</title>
        <authorList>
            <person name="Weon H.-Y."/>
            <person name="Lee S.A."/>
        </authorList>
    </citation>
    <scope>NUCLEOTIDE SEQUENCE [LARGE SCALE GENOMIC DNA]</scope>
    <source>
        <strain evidence="2 3">14171R-81</strain>
    </source>
</reference>
<accession>A0A6C0NXC3</accession>
<evidence type="ECO:0000313" key="3">
    <source>
        <dbReference type="Proteomes" id="UP000479114"/>
    </source>
</evidence>
<protein>
    <submittedName>
        <fullName evidence="2">DUF1854 domain-containing protein</fullName>
    </submittedName>
</protein>
<dbReference type="Pfam" id="PF08909">
    <property type="entry name" value="DUF1854"/>
    <property type="match status" value="1"/>
</dbReference>
<proteinExistence type="predicted"/>
<sequence length="164" mass="19320">MSNLVYLKQKGNRFSMSFRKEDSLHFEMGGLRYEKVKLVRTFPYSFLDQYISVRSETGEELMLISNLNVLDDASRAVVQEELKQLYMVPVIEQILSIRKQNAYYTWEVQTDFGRVTFTTENAHEHIHSIAPDRWIITDMDARKFLLADLGKLDAASKRYWQQIN</sequence>
<evidence type="ECO:0000313" key="2">
    <source>
        <dbReference type="EMBL" id="QHW30849.1"/>
    </source>
</evidence>
<dbReference type="Proteomes" id="UP000479114">
    <property type="component" value="Chromosome"/>
</dbReference>
<feature type="domain" description="DUF1854" evidence="1">
    <location>
        <begin position="33"/>
        <end position="159"/>
    </location>
</feature>
<gene>
    <name evidence="2" type="ORF">GZH47_08270</name>
</gene>
<dbReference type="KEGG" id="prz:GZH47_08270"/>
<dbReference type="InterPro" id="IPR015005">
    <property type="entry name" value="DUF1854"/>
</dbReference>